<dbReference type="RefSeq" id="WP_139224530.1">
    <property type="nucleotide sequence ID" value="NZ_BONM01000014.1"/>
</dbReference>
<name>A0A1I1AVZ0_9CELL</name>
<organism evidence="1 2">
    <name type="scientific">Cellulomonas marina</name>
    <dbReference type="NCBI Taxonomy" id="988821"/>
    <lineage>
        <taxon>Bacteria</taxon>
        <taxon>Bacillati</taxon>
        <taxon>Actinomycetota</taxon>
        <taxon>Actinomycetes</taxon>
        <taxon>Micrococcales</taxon>
        <taxon>Cellulomonadaceae</taxon>
        <taxon>Cellulomonas</taxon>
    </lineage>
</organism>
<dbReference type="Proteomes" id="UP000199012">
    <property type="component" value="Unassembled WGS sequence"/>
</dbReference>
<proteinExistence type="predicted"/>
<keyword evidence="2" id="KW-1185">Reference proteome</keyword>
<evidence type="ECO:0008006" key="3">
    <source>
        <dbReference type="Google" id="ProtNLM"/>
    </source>
</evidence>
<dbReference type="AlphaFoldDB" id="A0A1I1AVZ0"/>
<sequence>MPRASKGERRQIPLRIPAEQFEVYRQAAADGGYSSINDYLVAQLAAVHQLPEPAWTRPADHTRQMELPLGA</sequence>
<gene>
    <name evidence="1" type="ORF">SAMN05421867_1252</name>
</gene>
<dbReference type="EMBL" id="FOKA01000025">
    <property type="protein sequence ID" value="SFB42204.1"/>
    <property type="molecule type" value="Genomic_DNA"/>
</dbReference>
<dbReference type="OrthoDB" id="4470080at2"/>
<reference evidence="1 2" key="1">
    <citation type="submission" date="2016-10" db="EMBL/GenBank/DDBJ databases">
        <authorList>
            <person name="de Groot N.N."/>
        </authorList>
    </citation>
    <scope>NUCLEOTIDE SEQUENCE [LARGE SCALE GENOMIC DNA]</scope>
    <source>
        <strain evidence="1 2">CGMCC 4.6945</strain>
    </source>
</reference>
<evidence type="ECO:0000313" key="2">
    <source>
        <dbReference type="Proteomes" id="UP000199012"/>
    </source>
</evidence>
<evidence type="ECO:0000313" key="1">
    <source>
        <dbReference type="EMBL" id="SFB42204.1"/>
    </source>
</evidence>
<protein>
    <recommendedName>
        <fullName evidence="3">Toxin-antitoxin system HicB family antitoxin</fullName>
    </recommendedName>
</protein>
<accession>A0A1I1AVZ0</accession>